<evidence type="ECO:0000313" key="2">
    <source>
        <dbReference type="EMBL" id="SIR69017.1"/>
    </source>
</evidence>
<reference evidence="2 3" key="1">
    <citation type="submission" date="2017-01" db="EMBL/GenBank/DDBJ databases">
        <authorList>
            <person name="Mah S.A."/>
            <person name="Swanson W.J."/>
            <person name="Moy G.W."/>
            <person name="Vacquier V.D."/>
        </authorList>
    </citation>
    <scope>NUCLEOTIDE SEQUENCE [LARGE SCALE GENOMIC DNA]</scope>
    <source>
        <strain evidence="2 3">DSM 45758</strain>
    </source>
</reference>
<name>A0A1N7CZS5_9ACTN</name>
<evidence type="ECO:0000256" key="1">
    <source>
        <dbReference type="SAM" id="MobiDB-lite"/>
    </source>
</evidence>
<accession>A0A1N7CZS5</accession>
<feature type="compositionally biased region" description="Low complexity" evidence="1">
    <location>
        <begin position="10"/>
        <end position="25"/>
    </location>
</feature>
<dbReference type="AlphaFoldDB" id="A0A1N7CZS5"/>
<sequence length="33" mass="3451">MSGPAIRLVRGGPRAGAPGRMHPGATVRIEERP</sequence>
<keyword evidence="3" id="KW-1185">Reference proteome</keyword>
<evidence type="ECO:0000313" key="3">
    <source>
        <dbReference type="Proteomes" id="UP000186004"/>
    </source>
</evidence>
<dbReference type="EMBL" id="FTNF01000014">
    <property type="protein sequence ID" value="SIR69017.1"/>
    <property type="molecule type" value="Genomic_DNA"/>
</dbReference>
<gene>
    <name evidence="2" type="ORF">SAMN05444858_114131</name>
</gene>
<dbReference type="Proteomes" id="UP000186004">
    <property type="component" value="Unassembled WGS sequence"/>
</dbReference>
<proteinExistence type="predicted"/>
<feature type="region of interest" description="Disordered" evidence="1">
    <location>
        <begin position="1"/>
        <end position="33"/>
    </location>
</feature>
<protein>
    <submittedName>
        <fullName evidence="2">Uncharacterized protein</fullName>
    </submittedName>
</protein>
<organism evidence="2 3">
    <name type="scientific">Micromonospora avicenniae</name>
    <dbReference type="NCBI Taxonomy" id="1198245"/>
    <lineage>
        <taxon>Bacteria</taxon>
        <taxon>Bacillati</taxon>
        <taxon>Actinomycetota</taxon>
        <taxon>Actinomycetes</taxon>
        <taxon>Micromonosporales</taxon>
        <taxon>Micromonosporaceae</taxon>
        <taxon>Micromonospora</taxon>
    </lineage>
</organism>